<dbReference type="PANTHER" id="PTHR43801">
    <property type="entry name" value="NUCLEOTIDE-BINDING PROTEIN-RELATED"/>
    <property type="match status" value="1"/>
</dbReference>
<accession>A0A1L5F4V8</accession>
<reference evidence="1 2" key="1">
    <citation type="submission" date="2016-12" db="EMBL/GenBank/DDBJ databases">
        <title>Complete genome sequence of Clostridium kluyveri JZZ isolated from the pit mud of a Chinese flavor liquor-making factory.</title>
        <authorList>
            <person name="Wang Y."/>
        </authorList>
    </citation>
    <scope>NUCLEOTIDE SEQUENCE [LARGE SCALE GENOMIC DNA]</scope>
    <source>
        <strain evidence="1 2">JZZ</strain>
    </source>
</reference>
<evidence type="ECO:0008006" key="3">
    <source>
        <dbReference type="Google" id="ProtNLM"/>
    </source>
</evidence>
<dbReference type="Proteomes" id="UP000184604">
    <property type="component" value="Chromosome"/>
</dbReference>
<proteinExistence type="predicted"/>
<dbReference type="AlphaFoldDB" id="A0A1L5F4V8"/>
<dbReference type="EMBL" id="CP018335">
    <property type="protein sequence ID" value="APM38045.1"/>
    <property type="molecule type" value="Genomic_DNA"/>
</dbReference>
<sequence>MKNYITYNLRDKLKHSDEYYKFMPDFSEQVIQKIKIRTNNIIEDFMAYIIEFDIEQLRSREEYQLEILIMGVLWNVYSEKSLDLPKIPGKTLSLLSSMRQYSWIFKKCIDSIKGKMAYKYLLKGKINRDLVYNTHCIENDFEKLIIWLKCTGEFKFQAGRMEIWNLFFKHNNKEYVRNAGKLIVEIADWFEKESMEKLGKYTLNVKKFLMNEYKFYGTREDNIFCGRREIEYHLNMVGAEILNRVFRNTFLKTEDKIIFLPACMCLKPYSTCRRKKTDKGFICMRCSENCKVNILNRIGKKYNFKVYIVPHESNAFSGRKHIRYGDIGIVGIACVLNLIEGGLKARNLNLVPQCVILDYCGCKNHWHKSGIETDINYRKLFEILQIPQGDIIVRNLKQ</sequence>
<gene>
    <name evidence="1" type="ORF">BS101_04500</name>
</gene>
<organism evidence="1 2">
    <name type="scientific">Clostridium kluyveri</name>
    <dbReference type="NCBI Taxonomy" id="1534"/>
    <lineage>
        <taxon>Bacteria</taxon>
        <taxon>Bacillati</taxon>
        <taxon>Bacillota</taxon>
        <taxon>Clostridia</taxon>
        <taxon>Eubacteriales</taxon>
        <taxon>Clostridiaceae</taxon>
        <taxon>Clostridium</taxon>
    </lineage>
</organism>
<dbReference type="InterPro" id="IPR002829">
    <property type="entry name" value="DUF116"/>
</dbReference>
<dbReference type="Pfam" id="PF01976">
    <property type="entry name" value="DUF116"/>
    <property type="match status" value="1"/>
</dbReference>
<name>A0A1L5F4V8_CLOKL</name>
<dbReference type="RefSeq" id="WP_073537739.1">
    <property type="nucleotide sequence ID" value="NZ_CP018335.1"/>
</dbReference>
<evidence type="ECO:0000313" key="1">
    <source>
        <dbReference type="EMBL" id="APM38045.1"/>
    </source>
</evidence>
<evidence type="ECO:0000313" key="2">
    <source>
        <dbReference type="Proteomes" id="UP000184604"/>
    </source>
</evidence>
<dbReference type="OrthoDB" id="2521404at2"/>
<protein>
    <recommendedName>
        <fullName evidence="3">DUF116 domain-containing protein</fullName>
    </recommendedName>
</protein>
<dbReference type="PANTHER" id="PTHR43801:SF1">
    <property type="entry name" value="POLYPRENYL SYNTHETASE"/>
    <property type="match status" value="1"/>
</dbReference>